<dbReference type="RefSeq" id="WP_249512366.1">
    <property type="nucleotide sequence ID" value="NZ_CP093365.1"/>
</dbReference>
<accession>A0ABY4PC57</accession>
<protein>
    <submittedName>
        <fullName evidence="1">Uncharacterized protein</fullName>
    </submittedName>
</protein>
<proteinExistence type="predicted"/>
<gene>
    <name evidence="1" type="ORF">MOO47_04960</name>
</gene>
<dbReference type="Proteomes" id="UP000831947">
    <property type="component" value="Chromosome"/>
</dbReference>
<dbReference type="EMBL" id="CP093365">
    <property type="protein sequence ID" value="UQS83139.1"/>
    <property type="molecule type" value="Genomic_DNA"/>
</dbReference>
<organism evidence="1 2">
    <name type="scientific">Bombilactobacillus thymidiniphilus</name>
    <dbReference type="NCBI Taxonomy" id="2923363"/>
    <lineage>
        <taxon>Bacteria</taxon>
        <taxon>Bacillati</taxon>
        <taxon>Bacillota</taxon>
        <taxon>Bacilli</taxon>
        <taxon>Lactobacillales</taxon>
        <taxon>Lactobacillaceae</taxon>
        <taxon>Bombilactobacillus</taxon>
    </lineage>
</organism>
<evidence type="ECO:0000313" key="1">
    <source>
        <dbReference type="EMBL" id="UQS83139.1"/>
    </source>
</evidence>
<keyword evidence="2" id="KW-1185">Reference proteome</keyword>
<sequence>MKEVQVQQIGQRLFLELPADGSFTVEQQWLLIPQAGNNYLLMKKTANPYLNPNFQKQYVPEEWGDFDFFEVE</sequence>
<reference evidence="1 2" key="1">
    <citation type="journal article" date="2022" name="Int. J. Syst. Evol. Microbiol.">
        <title>Apilactobacillus apisilvae sp. nov., Nicolia spurrieriana gen. nov. sp. nov., Bombilactobacillus folatiphilus sp. nov. and Bombilactobacillus thymidiniphilus sp. nov., four new lactic acid bacterial isolates from stingless bees Tetragonula carbonaria and Austroplebeia australis.</title>
        <authorList>
            <person name="Oliphant S.A."/>
            <person name="Watson-Haigh N.S."/>
            <person name="Sumby K.M."/>
            <person name="Gardner J."/>
            <person name="Groom S."/>
            <person name="Jiranek V."/>
        </authorList>
    </citation>
    <scope>NUCLEOTIDE SEQUENCE [LARGE SCALE GENOMIC DNA]</scope>
    <source>
        <strain evidence="1 2">SG4_A1</strain>
    </source>
</reference>
<evidence type="ECO:0000313" key="2">
    <source>
        <dbReference type="Proteomes" id="UP000831947"/>
    </source>
</evidence>
<name>A0ABY4PC57_9LACO</name>